<dbReference type="Gene3D" id="1.10.287.660">
    <property type="entry name" value="Helix hairpin bin"/>
    <property type="match status" value="1"/>
</dbReference>
<dbReference type="AlphaFoldDB" id="A0A015JQ75"/>
<dbReference type="GO" id="GO:0006623">
    <property type="term" value="P:protein targeting to vacuole"/>
    <property type="evidence" value="ECO:0007669"/>
    <property type="project" value="TreeGrafter"/>
</dbReference>
<evidence type="ECO:0000256" key="3">
    <source>
        <dbReference type="ARBA" id="ARBA00022448"/>
    </source>
</evidence>
<evidence type="ECO:0000256" key="6">
    <source>
        <dbReference type="PROSITE-ProRule" id="PRU00646"/>
    </source>
</evidence>
<dbReference type="OrthoDB" id="10260857at2759"/>
<comment type="caution">
    <text evidence="8">The sequence shown here is derived from an EMBL/GenBank/DDBJ whole genome shotgun (WGS) entry which is preliminary data.</text>
</comment>
<dbReference type="OMA" id="QKEVYQR"/>
<organism evidence="8 9">
    <name type="scientific">Rhizophagus irregularis (strain DAOM 197198w)</name>
    <name type="common">Glomus intraradices</name>
    <dbReference type="NCBI Taxonomy" id="1432141"/>
    <lineage>
        <taxon>Eukaryota</taxon>
        <taxon>Fungi</taxon>
        <taxon>Fungi incertae sedis</taxon>
        <taxon>Mucoromycota</taxon>
        <taxon>Glomeromycotina</taxon>
        <taxon>Glomeromycetes</taxon>
        <taxon>Glomerales</taxon>
        <taxon>Glomeraceae</taxon>
        <taxon>Rhizophagus</taxon>
    </lineage>
</organism>
<dbReference type="GO" id="GO:0006612">
    <property type="term" value="P:protein targeting to membrane"/>
    <property type="evidence" value="ECO:0007669"/>
    <property type="project" value="TreeGrafter"/>
</dbReference>
<dbReference type="InterPro" id="IPR037202">
    <property type="entry name" value="ESCRT_assembly_dom"/>
</dbReference>
<evidence type="ECO:0000256" key="4">
    <source>
        <dbReference type="ARBA" id="ARBA00022753"/>
    </source>
</evidence>
<proteinExistence type="inferred from homology"/>
<dbReference type="EMBL" id="JEMT01027433">
    <property type="protein sequence ID" value="EXX57161.1"/>
    <property type="molecule type" value="Genomic_DNA"/>
</dbReference>
<dbReference type="STRING" id="1432141.A0A015JQ75"/>
<feature type="domain" description="VPS37 C-terminal" evidence="7">
    <location>
        <begin position="104"/>
        <end position="189"/>
    </location>
</feature>
<protein>
    <recommendedName>
        <fullName evidence="7">VPS37 C-terminal domain-containing protein</fullName>
    </recommendedName>
</protein>
<comment type="similarity">
    <text evidence="2">Belongs to the VPS37 family.</text>
</comment>
<name>A0A015JQ75_RHIIW</name>
<dbReference type="Pfam" id="PF07200">
    <property type="entry name" value="Mod_r"/>
    <property type="match status" value="1"/>
</dbReference>
<dbReference type="EMBL" id="JEMT01027433">
    <property type="protein sequence ID" value="EXX57159.1"/>
    <property type="molecule type" value="Genomic_DNA"/>
</dbReference>
<dbReference type="PANTHER" id="PTHR13678:SF2">
    <property type="entry name" value="VACUOLAR PROTEIN SORTING-ASSOCIATED PROTEIN 37A"/>
    <property type="match status" value="1"/>
</dbReference>
<dbReference type="GO" id="GO:0000813">
    <property type="term" value="C:ESCRT I complex"/>
    <property type="evidence" value="ECO:0007669"/>
    <property type="project" value="UniProtKB-ARBA"/>
</dbReference>
<keyword evidence="9" id="KW-1185">Reference proteome</keyword>
<evidence type="ECO:0000256" key="5">
    <source>
        <dbReference type="ARBA" id="ARBA00022927"/>
    </source>
</evidence>
<evidence type="ECO:0000259" key="7">
    <source>
        <dbReference type="PROSITE" id="PS51314"/>
    </source>
</evidence>
<dbReference type="PANTHER" id="PTHR13678">
    <property type="entry name" value="VACUOLAR PROTEIN SORTING-ASSOCIATED PROTEIN 37"/>
    <property type="match status" value="1"/>
</dbReference>
<dbReference type="GO" id="GO:0043162">
    <property type="term" value="P:ubiquitin-dependent protein catabolic process via the multivesicular body sorting pathway"/>
    <property type="evidence" value="ECO:0007669"/>
    <property type="project" value="UniProtKB-ARBA"/>
</dbReference>
<sequence length="189" mass="22024">MTQLPSQITPIYANNLTEKQLVINQELPILLNKSKEELEDLLNSDVIFDTFMENVEQVRNMKNLQDEMRMGNENLARKILSQEEELIKLRNSVDGQEKGLKEIYSNFEEKLKVQQEVLKRFSPSILITKLKSETQQSDDLSEQMAKSFLDGELEVDDFLKHFREVRKVYHLRNAKVERVSKQPGILGSI</sequence>
<accession>A0A015JQ75</accession>
<dbReference type="Proteomes" id="UP000022910">
    <property type="component" value="Unassembled WGS sequence"/>
</dbReference>
<evidence type="ECO:0000313" key="8">
    <source>
        <dbReference type="EMBL" id="EXX57159.1"/>
    </source>
</evidence>
<dbReference type="InterPro" id="IPR029012">
    <property type="entry name" value="Helix_hairpin_bin_sf"/>
</dbReference>
<dbReference type="InterPro" id="IPR009851">
    <property type="entry name" value="Mod_r"/>
</dbReference>
<evidence type="ECO:0000313" key="9">
    <source>
        <dbReference type="Proteomes" id="UP000022910"/>
    </source>
</evidence>
<keyword evidence="4" id="KW-0967">Endosome</keyword>
<gene>
    <name evidence="8" type="ORF">RirG_209700</name>
</gene>
<dbReference type="PROSITE" id="PS51314">
    <property type="entry name" value="VPS37_C"/>
    <property type="match status" value="1"/>
</dbReference>
<evidence type="ECO:0000256" key="1">
    <source>
        <dbReference type="ARBA" id="ARBA00004177"/>
    </source>
</evidence>
<dbReference type="SUPFAM" id="SSF140111">
    <property type="entry name" value="Endosomal sorting complex assembly domain"/>
    <property type="match status" value="1"/>
</dbReference>
<evidence type="ECO:0000256" key="2">
    <source>
        <dbReference type="ARBA" id="ARBA00007617"/>
    </source>
</evidence>
<keyword evidence="5 6" id="KW-0653">Protein transport</keyword>
<reference evidence="8 9" key="1">
    <citation type="submission" date="2014-02" db="EMBL/GenBank/DDBJ databases">
        <title>Single nucleus genome sequencing reveals high similarity among nuclei of an endomycorrhizal fungus.</title>
        <authorList>
            <person name="Lin K."/>
            <person name="Geurts R."/>
            <person name="Zhang Z."/>
            <person name="Limpens E."/>
            <person name="Saunders D.G."/>
            <person name="Mu D."/>
            <person name="Pang E."/>
            <person name="Cao H."/>
            <person name="Cha H."/>
            <person name="Lin T."/>
            <person name="Zhou Q."/>
            <person name="Shang Y."/>
            <person name="Li Y."/>
            <person name="Ivanov S."/>
            <person name="Sharma T."/>
            <person name="Velzen R.V."/>
            <person name="Ruijter N.D."/>
            <person name="Aanen D.K."/>
            <person name="Win J."/>
            <person name="Kamoun S."/>
            <person name="Bisseling T."/>
            <person name="Huang S."/>
        </authorList>
    </citation>
    <scope>NUCLEOTIDE SEQUENCE [LARGE SCALE GENOMIC DNA]</scope>
    <source>
        <strain evidence="8">DAOM 197198w</strain>
        <strain evidence="9">DAOM197198w</strain>
    </source>
</reference>
<comment type="subcellular location">
    <subcellularLocation>
        <location evidence="1">Endosome</location>
    </subcellularLocation>
</comment>
<keyword evidence="3 6" id="KW-0813">Transport</keyword>
<dbReference type="SMR" id="A0A015JQ75"/>